<feature type="compositionally biased region" description="Polar residues" evidence="1">
    <location>
        <begin position="134"/>
        <end position="143"/>
    </location>
</feature>
<dbReference type="AlphaFoldDB" id="A0A7Y7B7M0"/>
<dbReference type="Proteomes" id="UP000587462">
    <property type="component" value="Unassembled WGS sequence"/>
</dbReference>
<organism evidence="2 3">
    <name type="scientific">Streptomyces morookaense</name>
    <name type="common">Streptoverticillium morookaense</name>
    <dbReference type="NCBI Taxonomy" id="1970"/>
    <lineage>
        <taxon>Bacteria</taxon>
        <taxon>Bacillati</taxon>
        <taxon>Actinomycetota</taxon>
        <taxon>Actinomycetes</taxon>
        <taxon>Kitasatosporales</taxon>
        <taxon>Streptomycetaceae</taxon>
        <taxon>Streptomyces</taxon>
    </lineage>
</organism>
<dbReference type="RefSeq" id="WP_171084260.1">
    <property type="nucleotide sequence ID" value="NZ_BNBU01000002.1"/>
</dbReference>
<proteinExistence type="predicted"/>
<reference evidence="2 3" key="1">
    <citation type="submission" date="2020-04" db="EMBL/GenBank/DDBJ databases">
        <title>Draft Genome Sequence of Streptomyces morookaense DSM 40503, an 8-azaguanine-producing strain.</title>
        <authorList>
            <person name="Qi J."/>
            <person name="Gao J.-M."/>
        </authorList>
    </citation>
    <scope>NUCLEOTIDE SEQUENCE [LARGE SCALE GENOMIC DNA]</scope>
    <source>
        <strain evidence="2 3">DSM 40503</strain>
    </source>
</reference>
<accession>A0A7Y7B7M0</accession>
<feature type="region of interest" description="Disordered" evidence="1">
    <location>
        <begin position="109"/>
        <end position="151"/>
    </location>
</feature>
<evidence type="ECO:0008006" key="4">
    <source>
        <dbReference type="Google" id="ProtNLM"/>
    </source>
</evidence>
<name>A0A7Y7B7M0_STRMO</name>
<dbReference type="EMBL" id="JABBXF010000053">
    <property type="protein sequence ID" value="NVK80395.1"/>
    <property type="molecule type" value="Genomic_DNA"/>
</dbReference>
<protein>
    <recommendedName>
        <fullName evidence="4">Helix-turn-helix domain-containing protein</fullName>
    </recommendedName>
</protein>
<evidence type="ECO:0000313" key="2">
    <source>
        <dbReference type="EMBL" id="NVK80395.1"/>
    </source>
</evidence>
<evidence type="ECO:0000256" key="1">
    <source>
        <dbReference type="SAM" id="MobiDB-lite"/>
    </source>
</evidence>
<comment type="caution">
    <text evidence="2">The sequence shown here is derived from an EMBL/GenBank/DDBJ whole genome shotgun (WGS) entry which is preliminary data.</text>
</comment>
<keyword evidence="3" id="KW-1185">Reference proteome</keyword>
<evidence type="ECO:0000313" key="3">
    <source>
        <dbReference type="Proteomes" id="UP000587462"/>
    </source>
</evidence>
<gene>
    <name evidence="2" type="ORF">HG542_22440</name>
</gene>
<sequence>MHRHAIPPARFFSQVPNEIIRHPRLSSDAVRLLLWQLSLPDSASEPLYESAQRAGIKKAAFNRAKGQLLDEGYLHEWRRQDGSGRWSRPQVISNVPLTADEAIAVRDGHVREPLPTAPKPAVGEPSPRAAGRSPENTEGNTSHRPSHPLSERGAQALAAVAHGERRLRLSGRDLRQLAPLAGEWLLRGATLADLREALTSGLPERVHSPAGITRNRLERKMPDPAPEPTAAPNPLRACSGPCGRVFRPAVDEERCRDCRLAAGASYDTSASVAATRRGMAAVREALSLTPRITPT</sequence>